<dbReference type="SUPFAM" id="SSF50939">
    <property type="entry name" value="Sialidases"/>
    <property type="match status" value="1"/>
</dbReference>
<dbReference type="PANTHER" id="PTHR42535">
    <property type="entry name" value="OOKINETE PROTEIN, PUTATIVE-RELATED"/>
    <property type="match status" value="1"/>
</dbReference>
<protein>
    <submittedName>
        <fullName evidence="4">Putative secreted protein (Por secretion system target)</fullName>
    </submittedName>
</protein>
<organism evidence="4 5">
    <name type="scientific">Natronoflexus pectinivorans</name>
    <dbReference type="NCBI Taxonomy" id="682526"/>
    <lineage>
        <taxon>Bacteria</taxon>
        <taxon>Pseudomonadati</taxon>
        <taxon>Bacteroidota</taxon>
        <taxon>Bacteroidia</taxon>
        <taxon>Marinilabiliales</taxon>
        <taxon>Marinilabiliaceae</taxon>
        <taxon>Natronoflexus</taxon>
    </lineage>
</organism>
<dbReference type="RefSeq" id="WP_132432699.1">
    <property type="nucleotide sequence ID" value="NZ_SLWK01000002.1"/>
</dbReference>
<dbReference type="Gene3D" id="3.90.182.10">
    <property type="entry name" value="Toxin - Anthrax Protective Antigen,domain 1"/>
    <property type="match status" value="1"/>
</dbReference>
<dbReference type="Pfam" id="PF18962">
    <property type="entry name" value="Por_Secre_tail"/>
    <property type="match status" value="1"/>
</dbReference>
<dbReference type="SMART" id="SM00560">
    <property type="entry name" value="LamGL"/>
    <property type="match status" value="1"/>
</dbReference>
<dbReference type="Pfam" id="PF13385">
    <property type="entry name" value="Laminin_G_3"/>
    <property type="match status" value="2"/>
</dbReference>
<name>A0A4R2GLI9_9BACT</name>
<gene>
    <name evidence="4" type="ORF">EV194_102291</name>
</gene>
<dbReference type="Gene3D" id="2.60.120.200">
    <property type="match status" value="2"/>
</dbReference>
<comment type="caution">
    <text evidence="4">The sequence shown here is derived from an EMBL/GenBank/DDBJ whole genome shotgun (WGS) entry which is preliminary data.</text>
</comment>
<proteinExistence type="predicted"/>
<dbReference type="InterPro" id="IPR006558">
    <property type="entry name" value="LamG-like"/>
</dbReference>
<dbReference type="Pfam" id="PF12733">
    <property type="entry name" value="Cadherin-like"/>
    <property type="match status" value="2"/>
</dbReference>
<evidence type="ECO:0000313" key="4">
    <source>
        <dbReference type="EMBL" id="TCO09862.1"/>
    </source>
</evidence>
<dbReference type="InterPro" id="IPR013320">
    <property type="entry name" value="ConA-like_dom_sf"/>
</dbReference>
<dbReference type="SUPFAM" id="SSF49899">
    <property type="entry name" value="Concanavalin A-like lectins/glucanases"/>
    <property type="match status" value="2"/>
</dbReference>
<dbReference type="EMBL" id="SLWK01000002">
    <property type="protein sequence ID" value="TCO09862.1"/>
    <property type="molecule type" value="Genomic_DNA"/>
</dbReference>
<dbReference type="SUPFAM" id="SSF56988">
    <property type="entry name" value="Anthrax protective antigen"/>
    <property type="match status" value="1"/>
</dbReference>
<dbReference type="GO" id="GO:0004553">
    <property type="term" value="F:hydrolase activity, hydrolyzing O-glycosyl compounds"/>
    <property type="evidence" value="ECO:0007669"/>
    <property type="project" value="UniProtKB-ARBA"/>
</dbReference>
<dbReference type="NCBIfam" id="TIGR04183">
    <property type="entry name" value="Por_Secre_tail"/>
    <property type="match status" value="1"/>
</dbReference>
<keyword evidence="5" id="KW-1185">Reference proteome</keyword>
<dbReference type="PANTHER" id="PTHR42535:SF2">
    <property type="entry name" value="CHROMOSOME UNDETERMINED SCAFFOLD_146, WHOLE GENOME SHOTGUN SEQUENCE"/>
    <property type="match status" value="1"/>
</dbReference>
<dbReference type="Proteomes" id="UP000295221">
    <property type="component" value="Unassembled WGS sequence"/>
</dbReference>
<dbReference type="Pfam" id="PF15892">
    <property type="entry name" value="BNR_4"/>
    <property type="match status" value="1"/>
</dbReference>
<evidence type="ECO:0000259" key="3">
    <source>
        <dbReference type="SMART" id="SM00560"/>
    </source>
</evidence>
<dbReference type="GO" id="GO:0005975">
    <property type="term" value="P:carbohydrate metabolic process"/>
    <property type="evidence" value="ECO:0007669"/>
    <property type="project" value="UniProtKB-ARBA"/>
</dbReference>
<sequence>MNGLLPKKLTLNLTILLLFLWGINDINAQRVLESSAFPEPITSQSIVYASMIFIDENENGNHDAAFVLSQDEIQSWSDYSAAIAFYNNIQVRHGGVFSGENNITNIPVVSGSLYHFWIEIDPVSKTYTTWAQTGNMPEPVLIFENADFRNQDATAIERWSTINNPQGEPDIVEVKTIKLVDAVGKLPPMAIYFPGGNDGNHSNVAIPPLNIENLPVTIEMWYMPDPMQPFYSTLWYTRESENNNSGVQYDRWGDTEKIKGVWNGSSGTGLHPNYPLKGEWNHVALVITENTKTLYLNGVPFEQTGSFTNFNFNGTTYLGWDPAVNDRTLRGLVNEFRIWNTARSAQELSDYKNETLTGCEDGIIGYWNFNNASPQVTDLTNNEKHGIINGAVYVDLTDASLKSISLSTGSINENFSSSIFNYTAELPSGTTSVNISAETSVIYGANIHYPNSGIIDVSSGSAEIELIVTAADGITTSSYNIQLVVIDESKDATLAQITPEIGALDPIFDPEVSQYNLIVPKGTTSINIDAETNIQEASLAGDGNISLTNGMTTVHIEVTATDGETSRTYTINVSEADGTNYALQLSGDNGNNSHINISGFPLNNLPYTIEMWIKPEATQADNTGLFYHRGISQSGIQYASGWQGSGKLRLMTNVASNDYGTLTDIEVVPGEWQHVAAVVTSTSSTIYLNGNEYSRQVNNQNYDYSTGNLYIGWDSDANNRAFNGTIDEVRVWNAARTTQQIEENKFTIYNVGSEEQLLGYWNFDLLNNSQAVNLGSSKYHGTIKGGTYVVSSVFTPMEYQSSNSQPLVGYINANSKNNAVLKLEIQTRYQKNPLRLTELVLNPAGTSNKNNITNIRVYSTGKSELFDTAQLIAELKDESITDEFEIQLDHTLIAGNNHIWITYDISSEALNGDEFTLYCESFILDGVEPQRYVPEKLSPDNKLTVNTELFINHSKFQYDVVTQVAATSVEGANFASFQQNAIMTYNGYQYVTYWNRAARVCLARKQLPDGEWEVIEFTDHTVSLSRVADNHYTISMGICENDGTIHLSYDHHNTELRYKRSVPGLANNPDEHLWNEASFGPRINYLISGNPVGNVTYPRFLSKPNGDLLFECRIGWSGSGDSFLWEYSGESGTWTYIGEYLHGTTSDENAYINGINYDPNGRLHVSWIWRRTPDPRTNHDVYYAYSDDDGRTWYNAQGTQIGTVNTNPVTLTSPGTKIWDIGTNRGLINQESQAVDSKGRIHILQSYMPDHLPNNNDFWGARINHGFLRHIFIDDDGNWHNTLIAPSGRNRSEIAVDENDNVYVVGGNYRIYFAAASENYQTWTELDVSESNTGMNEGLIDRTALLNENVLSFVFAHSDNDGKIIVPYYQLEQKHPGNGNGLNLSLFEDEEVTIPVSQFLDKVNIEGGVIDGVGSGLLRVSGVLETRYAEPYSLYLTTSDNTKVWINDKLILETGTVASATEFRIEMPHVPFHKNRIRIESEYNAETTRLKLEWESQSQTREIIQTSSLYGKLIDYTTTLETIKEDINFQYFPNPFNNGITILKSGNFMYQVYSINGVMVESGYASNHIEIGHQLISGVYILTIKQDSSSKTVKVVKM</sequence>
<feature type="domain" description="LamG-like jellyroll fold" evidence="3">
    <location>
        <begin position="608"/>
        <end position="739"/>
    </location>
</feature>
<evidence type="ECO:0000256" key="1">
    <source>
        <dbReference type="ARBA" id="ARBA00022729"/>
    </source>
</evidence>
<dbReference type="InterPro" id="IPR025883">
    <property type="entry name" value="Cadherin-like_domain"/>
</dbReference>
<keyword evidence="2" id="KW-1015">Disulfide bond</keyword>
<evidence type="ECO:0000313" key="5">
    <source>
        <dbReference type="Proteomes" id="UP000295221"/>
    </source>
</evidence>
<dbReference type="InterPro" id="IPR036278">
    <property type="entry name" value="Sialidase_sf"/>
</dbReference>
<dbReference type="OrthoDB" id="1037816at2"/>
<keyword evidence="1" id="KW-0732">Signal</keyword>
<reference evidence="4 5" key="1">
    <citation type="submission" date="2019-03" db="EMBL/GenBank/DDBJ databases">
        <title>Genomic Encyclopedia of Type Strains, Phase IV (KMG-IV): sequencing the most valuable type-strain genomes for metagenomic binning, comparative biology and taxonomic classification.</title>
        <authorList>
            <person name="Goeker M."/>
        </authorList>
    </citation>
    <scope>NUCLEOTIDE SEQUENCE [LARGE SCALE GENOMIC DNA]</scope>
    <source>
        <strain evidence="4 5">DSM 24179</strain>
    </source>
</reference>
<accession>A0A4R2GLI9</accession>
<evidence type="ECO:0000256" key="2">
    <source>
        <dbReference type="ARBA" id="ARBA00023157"/>
    </source>
</evidence>
<dbReference type="InterPro" id="IPR026444">
    <property type="entry name" value="Secre_tail"/>
</dbReference>